<name>A0A2J6QRP1_HYAVF</name>
<feature type="non-terminal residue" evidence="1">
    <location>
        <position position="64"/>
    </location>
</feature>
<protein>
    <recommendedName>
        <fullName evidence="3">Heterokaryon incompatibility domain-containing protein</fullName>
    </recommendedName>
</protein>
<dbReference type="PANTHER" id="PTHR24148">
    <property type="entry name" value="ANKYRIN REPEAT DOMAIN-CONTAINING PROTEIN 39 HOMOLOG-RELATED"/>
    <property type="match status" value="1"/>
</dbReference>
<keyword evidence="2" id="KW-1185">Reference proteome</keyword>
<sequence>RKLFTTVQGYMGLAPSTAREGDLVCVLLGGDVPFILRPSKSNYSLIGESYVHGIMDGEKIQDVN</sequence>
<proteinExistence type="predicted"/>
<dbReference type="EMBL" id="KZ613980">
    <property type="protein sequence ID" value="PMD28931.1"/>
    <property type="molecule type" value="Genomic_DNA"/>
</dbReference>
<feature type="non-terminal residue" evidence="1">
    <location>
        <position position="1"/>
    </location>
</feature>
<gene>
    <name evidence="1" type="ORF">L207DRAFT_380461</name>
</gene>
<evidence type="ECO:0000313" key="1">
    <source>
        <dbReference type="EMBL" id="PMD28931.1"/>
    </source>
</evidence>
<dbReference type="STRING" id="1149755.A0A2J6QRP1"/>
<evidence type="ECO:0000313" key="2">
    <source>
        <dbReference type="Proteomes" id="UP000235786"/>
    </source>
</evidence>
<accession>A0A2J6QRP1</accession>
<dbReference type="Pfam" id="PF26639">
    <property type="entry name" value="Het-6_barrel"/>
    <property type="match status" value="1"/>
</dbReference>
<organism evidence="1 2">
    <name type="scientific">Hyaloscypha variabilis (strain UAMH 11265 / GT02V1 / F)</name>
    <name type="common">Meliniomyces variabilis</name>
    <dbReference type="NCBI Taxonomy" id="1149755"/>
    <lineage>
        <taxon>Eukaryota</taxon>
        <taxon>Fungi</taxon>
        <taxon>Dikarya</taxon>
        <taxon>Ascomycota</taxon>
        <taxon>Pezizomycotina</taxon>
        <taxon>Leotiomycetes</taxon>
        <taxon>Helotiales</taxon>
        <taxon>Hyaloscyphaceae</taxon>
        <taxon>Hyaloscypha</taxon>
        <taxon>Hyaloscypha variabilis</taxon>
    </lineage>
</organism>
<dbReference type="OrthoDB" id="2157530at2759"/>
<evidence type="ECO:0008006" key="3">
    <source>
        <dbReference type="Google" id="ProtNLM"/>
    </source>
</evidence>
<dbReference type="AlphaFoldDB" id="A0A2J6QRP1"/>
<dbReference type="Proteomes" id="UP000235786">
    <property type="component" value="Unassembled WGS sequence"/>
</dbReference>
<reference evidence="1 2" key="1">
    <citation type="submission" date="2016-04" db="EMBL/GenBank/DDBJ databases">
        <title>A degradative enzymes factory behind the ericoid mycorrhizal symbiosis.</title>
        <authorList>
            <consortium name="DOE Joint Genome Institute"/>
            <person name="Martino E."/>
            <person name="Morin E."/>
            <person name="Grelet G."/>
            <person name="Kuo A."/>
            <person name="Kohler A."/>
            <person name="Daghino S."/>
            <person name="Barry K."/>
            <person name="Choi C."/>
            <person name="Cichocki N."/>
            <person name="Clum A."/>
            <person name="Copeland A."/>
            <person name="Hainaut M."/>
            <person name="Haridas S."/>
            <person name="Labutti K."/>
            <person name="Lindquist E."/>
            <person name="Lipzen A."/>
            <person name="Khouja H.-R."/>
            <person name="Murat C."/>
            <person name="Ohm R."/>
            <person name="Olson A."/>
            <person name="Spatafora J."/>
            <person name="Veneault-Fourrey C."/>
            <person name="Henrissat B."/>
            <person name="Grigoriev I."/>
            <person name="Martin F."/>
            <person name="Perotto S."/>
        </authorList>
    </citation>
    <scope>NUCLEOTIDE SEQUENCE [LARGE SCALE GENOMIC DNA]</scope>
    <source>
        <strain evidence="1 2">F</strain>
    </source>
</reference>
<dbReference type="InterPro" id="IPR052895">
    <property type="entry name" value="HetReg/Transcr_Mod"/>
</dbReference>
<dbReference type="PANTHER" id="PTHR24148:SF64">
    <property type="entry name" value="HETEROKARYON INCOMPATIBILITY DOMAIN-CONTAINING PROTEIN"/>
    <property type="match status" value="1"/>
</dbReference>